<reference evidence="1" key="1">
    <citation type="submission" date="2021-01" db="EMBL/GenBank/DDBJ databases">
        <title>Whole genome shotgun sequence of Rugosimonospora africana NBRC 104875.</title>
        <authorList>
            <person name="Komaki H."/>
            <person name="Tamura T."/>
        </authorList>
    </citation>
    <scope>NUCLEOTIDE SEQUENCE</scope>
    <source>
        <strain evidence="1">NBRC 104875</strain>
    </source>
</reference>
<comment type="caution">
    <text evidence="1">The sequence shown here is derived from an EMBL/GenBank/DDBJ whole genome shotgun (WGS) entry which is preliminary data.</text>
</comment>
<organism evidence="1 2">
    <name type="scientific">Rugosimonospora africana</name>
    <dbReference type="NCBI Taxonomy" id="556532"/>
    <lineage>
        <taxon>Bacteria</taxon>
        <taxon>Bacillati</taxon>
        <taxon>Actinomycetota</taxon>
        <taxon>Actinomycetes</taxon>
        <taxon>Micromonosporales</taxon>
        <taxon>Micromonosporaceae</taxon>
        <taxon>Rugosimonospora</taxon>
    </lineage>
</organism>
<evidence type="ECO:0000313" key="2">
    <source>
        <dbReference type="Proteomes" id="UP000642748"/>
    </source>
</evidence>
<protein>
    <submittedName>
        <fullName evidence="1">Uncharacterized protein</fullName>
    </submittedName>
</protein>
<dbReference type="Proteomes" id="UP000642748">
    <property type="component" value="Unassembled WGS sequence"/>
</dbReference>
<sequence>MDADRVVEAVRRFVLDPSEDVQRRRDEVDSVTLRTARLSYEIRPAPWSVAAAPWVRDAVRVLADSGNASYLPTFGLLLLSDGDVVFLNDVAAMRQLGRRLGDGLDPVAYAELLAELHYSRGQRDEPVARPSAPGRLIRDPRAFLDRYPFVDPALPRAPEAGDDGRGGTVITFQSFIRYLRVEVGTAIDVYGFTVTAPRGGPATWSVRDEALRIDVPRNRRG</sequence>
<evidence type="ECO:0000313" key="1">
    <source>
        <dbReference type="EMBL" id="GIH16556.1"/>
    </source>
</evidence>
<proteinExistence type="predicted"/>
<dbReference type="AlphaFoldDB" id="A0A8J3VSG0"/>
<name>A0A8J3VSG0_9ACTN</name>
<dbReference type="EMBL" id="BONZ01000043">
    <property type="protein sequence ID" value="GIH16556.1"/>
    <property type="molecule type" value="Genomic_DNA"/>
</dbReference>
<accession>A0A8J3VSG0</accession>
<keyword evidence="2" id="KW-1185">Reference proteome</keyword>
<gene>
    <name evidence="1" type="ORF">Raf01_47280</name>
</gene>